<evidence type="ECO:0000313" key="3">
    <source>
        <dbReference type="EMBL" id="MXO74318.1"/>
    </source>
</evidence>
<organism evidence="3 4">
    <name type="scientific">Tsuneonella aeria</name>
    <dbReference type="NCBI Taxonomy" id="1837929"/>
    <lineage>
        <taxon>Bacteria</taxon>
        <taxon>Pseudomonadati</taxon>
        <taxon>Pseudomonadota</taxon>
        <taxon>Alphaproteobacteria</taxon>
        <taxon>Sphingomonadales</taxon>
        <taxon>Erythrobacteraceae</taxon>
        <taxon>Tsuneonella</taxon>
    </lineage>
</organism>
<gene>
    <name evidence="3" type="ORF">GRI40_03650</name>
</gene>
<feature type="domain" description="AB hydrolase-1" evidence="2">
    <location>
        <begin position="25"/>
        <end position="134"/>
    </location>
</feature>
<protein>
    <submittedName>
        <fullName evidence="3">Alpha/beta fold hydrolase</fullName>
    </submittedName>
</protein>
<dbReference type="RefSeq" id="WP_160610083.1">
    <property type="nucleotide sequence ID" value="NZ_WTZA01000001.1"/>
</dbReference>
<dbReference type="EMBL" id="WTZA01000001">
    <property type="protein sequence ID" value="MXO74318.1"/>
    <property type="molecule type" value="Genomic_DNA"/>
</dbReference>
<evidence type="ECO:0000256" key="1">
    <source>
        <dbReference type="ARBA" id="ARBA00022801"/>
    </source>
</evidence>
<dbReference type="PANTHER" id="PTHR43329">
    <property type="entry name" value="EPOXIDE HYDROLASE"/>
    <property type="match status" value="1"/>
</dbReference>
<comment type="caution">
    <text evidence="3">The sequence shown here is derived from an EMBL/GenBank/DDBJ whole genome shotgun (WGS) entry which is preliminary data.</text>
</comment>
<keyword evidence="1 3" id="KW-0378">Hydrolase</keyword>
<keyword evidence="4" id="KW-1185">Reference proteome</keyword>
<dbReference type="InterPro" id="IPR000073">
    <property type="entry name" value="AB_hydrolase_1"/>
</dbReference>
<evidence type="ECO:0000313" key="4">
    <source>
        <dbReference type="Proteomes" id="UP000439522"/>
    </source>
</evidence>
<dbReference type="AlphaFoldDB" id="A0A6I4TD55"/>
<dbReference type="OrthoDB" id="9812774at2"/>
<dbReference type="InterPro" id="IPR000639">
    <property type="entry name" value="Epox_hydrolase-like"/>
</dbReference>
<dbReference type="Gene3D" id="3.40.50.1820">
    <property type="entry name" value="alpha/beta hydrolase"/>
    <property type="match status" value="1"/>
</dbReference>
<name>A0A6I4TD55_9SPHN</name>
<proteinExistence type="predicted"/>
<dbReference type="GO" id="GO:0016787">
    <property type="term" value="F:hydrolase activity"/>
    <property type="evidence" value="ECO:0007669"/>
    <property type="project" value="UniProtKB-KW"/>
</dbReference>
<dbReference type="Proteomes" id="UP000439522">
    <property type="component" value="Unassembled WGS sequence"/>
</dbReference>
<dbReference type="SUPFAM" id="SSF53474">
    <property type="entry name" value="alpha/beta-Hydrolases"/>
    <property type="match status" value="1"/>
</dbReference>
<reference evidence="3 4" key="1">
    <citation type="submission" date="2019-12" db="EMBL/GenBank/DDBJ databases">
        <title>Genomic-based taxomic classification of the family Erythrobacteraceae.</title>
        <authorList>
            <person name="Xu L."/>
        </authorList>
    </citation>
    <scope>NUCLEOTIDE SEQUENCE [LARGE SCALE GENOMIC DNA]</scope>
    <source>
        <strain evidence="3 4">100921-2</strain>
    </source>
</reference>
<dbReference type="PRINTS" id="PR00412">
    <property type="entry name" value="EPOXHYDRLASE"/>
</dbReference>
<dbReference type="Pfam" id="PF00561">
    <property type="entry name" value="Abhydrolase_1"/>
    <property type="match status" value="1"/>
</dbReference>
<dbReference type="InterPro" id="IPR029058">
    <property type="entry name" value="AB_hydrolase_fold"/>
</dbReference>
<sequence>MAEWSHHYAPVNGLTMHYVEQGDGPLLVLCHGFPHTWFSWHRQIGALAAKGWRVVAPDMRGMGRTSAPADWRAYDCDHTVGDLLGLLDHLGEQRAVFAGLDFGVLAIYDLAYRHPERLTAIIGLENPHWPDRPEKTPLAEAAEWARTHFVHIHDFVSRDDSHAELDANPREFLARVYYALSAEYHYLDVWKHPPGTRYIDALPPAPPLPWRWLSELELEFIVADYAASGFAGGINWYRAMDLRWHQRAPFRGRRCAVPFYFIGSVHDVDLEAWHGPDPIAEIKTQYEDVRRVEMVEGAGHLMQLERSGEVTRIMGEFLDDIAGRSAVS</sequence>
<evidence type="ECO:0000259" key="2">
    <source>
        <dbReference type="Pfam" id="PF00561"/>
    </source>
</evidence>
<accession>A0A6I4TD55</accession>